<organism evidence="9 10">
    <name type="scientific">Galdieria partita</name>
    <dbReference type="NCBI Taxonomy" id="83374"/>
    <lineage>
        <taxon>Eukaryota</taxon>
        <taxon>Rhodophyta</taxon>
        <taxon>Bangiophyceae</taxon>
        <taxon>Galdieriales</taxon>
        <taxon>Galdieriaceae</taxon>
        <taxon>Galdieria</taxon>
    </lineage>
</organism>
<name>A0A9C7UNG0_9RHOD</name>
<feature type="region of interest" description="Disordered" evidence="7">
    <location>
        <begin position="1"/>
        <end position="57"/>
    </location>
</feature>
<proteinExistence type="predicted"/>
<dbReference type="GO" id="GO:0005524">
    <property type="term" value="F:ATP binding"/>
    <property type="evidence" value="ECO:0007669"/>
    <property type="project" value="UniProtKB-KW"/>
</dbReference>
<dbReference type="GO" id="GO:0000932">
    <property type="term" value="C:P-body"/>
    <property type="evidence" value="ECO:0007669"/>
    <property type="project" value="TreeGrafter"/>
</dbReference>
<gene>
    <name evidence="9" type="ORF">GpartN1_g1098.t1</name>
</gene>
<dbReference type="InterPro" id="IPR000719">
    <property type="entry name" value="Prot_kinase_dom"/>
</dbReference>
<reference evidence="9" key="1">
    <citation type="journal article" date="2022" name="Proc. Natl. Acad. Sci. U.S.A.">
        <title>Life cycle and functional genomics of the unicellular red alga Galdieria for elucidating algal and plant evolution and industrial use.</title>
        <authorList>
            <person name="Hirooka S."/>
            <person name="Itabashi T."/>
            <person name="Ichinose T.M."/>
            <person name="Onuma R."/>
            <person name="Fujiwara T."/>
            <person name="Yamashita S."/>
            <person name="Jong L.W."/>
            <person name="Tomita R."/>
            <person name="Iwane A.H."/>
            <person name="Miyagishima S.Y."/>
        </authorList>
    </citation>
    <scope>NUCLEOTIDE SEQUENCE</scope>
    <source>
        <strain evidence="9">NBRC 102759</strain>
    </source>
</reference>
<dbReference type="Gene3D" id="1.10.287.3700">
    <property type="match status" value="1"/>
</dbReference>
<evidence type="ECO:0000256" key="1">
    <source>
        <dbReference type="ARBA" id="ARBA00004496"/>
    </source>
</evidence>
<keyword evidence="2" id="KW-0963">Cytoplasm</keyword>
<dbReference type="InterPro" id="IPR030844">
    <property type="entry name" value="PAN3"/>
</dbReference>
<reference evidence="9" key="2">
    <citation type="submission" date="2022-01" db="EMBL/GenBank/DDBJ databases">
        <authorList>
            <person name="Hirooka S."/>
            <person name="Miyagishima S.Y."/>
        </authorList>
    </citation>
    <scope>NUCLEOTIDE SEQUENCE</scope>
    <source>
        <strain evidence="9">NBRC 102759</strain>
    </source>
</reference>
<keyword evidence="3" id="KW-0507">mRNA processing</keyword>
<protein>
    <recommendedName>
        <fullName evidence="8">Protein kinase domain-containing protein</fullName>
    </recommendedName>
</protein>
<dbReference type="SUPFAM" id="SSF56112">
    <property type="entry name" value="Protein kinase-like (PK-like)"/>
    <property type="match status" value="1"/>
</dbReference>
<dbReference type="AlphaFoldDB" id="A0A9C7UNG0"/>
<feature type="domain" description="Protein kinase" evidence="8">
    <location>
        <begin position="143"/>
        <end position="448"/>
    </location>
</feature>
<evidence type="ECO:0000256" key="6">
    <source>
        <dbReference type="ARBA" id="ARBA00023054"/>
    </source>
</evidence>
<evidence type="ECO:0000256" key="5">
    <source>
        <dbReference type="ARBA" id="ARBA00022840"/>
    </source>
</evidence>
<evidence type="ECO:0000256" key="3">
    <source>
        <dbReference type="ARBA" id="ARBA00022664"/>
    </source>
</evidence>
<dbReference type="Gene3D" id="1.10.510.10">
    <property type="entry name" value="Transferase(Phosphotransferase) domain 1"/>
    <property type="match status" value="1"/>
</dbReference>
<evidence type="ECO:0000256" key="4">
    <source>
        <dbReference type="ARBA" id="ARBA00022741"/>
    </source>
</evidence>
<keyword evidence="5" id="KW-0067">ATP-binding</keyword>
<comment type="subcellular location">
    <subcellularLocation>
        <location evidence="1">Cytoplasm</location>
    </subcellularLocation>
</comment>
<accession>A0A9C7UNG0</accession>
<dbReference type="PANTHER" id="PTHR12272">
    <property type="entry name" value="DEADENYLATION COMPLEX SUBUNIT PAN3"/>
    <property type="match status" value="1"/>
</dbReference>
<sequence length="544" mass="61489">MEEASRGGKGLRASAPEFTLQSTKKQSDILYGSSSSSRDGSRAEADTDVASSDVISPLRNPNYSVAPNCSSLTGSSLVELRKQSVGSPSRQTRNKTFFQENLSERSHITKDLFEADHSVQNVRNRVDFLFRSPQMNTSLPTTINQYHSLCQEKSSGVPVFLNYRSLSSLDGKVYLLRRVLGAVPFDSQFVVKCVERWKKVRHPSIVPLCEVFSTFAFTQGAANELVFVYPFYDKAQVFRKVYIPDENEENNLLFPLPEKVIWTIFIQLISSLDALHSAEMVAGESLSSSGILVVGTHRVRLNKCGIAESLSTDSVGSNSYSQYSTSFAFDIERKKQDDIWRLMHLLFLLTLRCQTSIIKNGVLQIGVNDALNVLQNIGFYSHDTLNILSFLVDHYNRSLPISVTQICSIIAPRIIYDYGHVWLHADILEAQLDSRLNSSRLFQLISLFGFVMDWDDGSTISQWSETEDKYILRLFYDYMFHPYDNKKKRFFDISHVIECLNRVDVGSEELMLLASKDSKSLLVVSYADIRCSLVKVLSEHGISL</sequence>
<dbReference type="GO" id="GO:0006397">
    <property type="term" value="P:mRNA processing"/>
    <property type="evidence" value="ECO:0007669"/>
    <property type="project" value="UniProtKB-KW"/>
</dbReference>
<comment type="caution">
    <text evidence="9">The sequence shown here is derived from an EMBL/GenBank/DDBJ whole genome shotgun (WGS) entry which is preliminary data.</text>
</comment>
<dbReference type="OrthoDB" id="204958at2759"/>
<evidence type="ECO:0000313" key="10">
    <source>
        <dbReference type="Proteomes" id="UP001061958"/>
    </source>
</evidence>
<dbReference type="InterPro" id="IPR011009">
    <property type="entry name" value="Kinase-like_dom_sf"/>
</dbReference>
<keyword evidence="10" id="KW-1185">Reference proteome</keyword>
<evidence type="ECO:0000256" key="2">
    <source>
        <dbReference type="ARBA" id="ARBA00022490"/>
    </source>
</evidence>
<dbReference type="GO" id="GO:0031251">
    <property type="term" value="C:PAN complex"/>
    <property type="evidence" value="ECO:0007669"/>
    <property type="project" value="InterPro"/>
</dbReference>
<dbReference type="GO" id="GO:0000289">
    <property type="term" value="P:nuclear-transcribed mRNA poly(A) tail shortening"/>
    <property type="evidence" value="ECO:0007669"/>
    <property type="project" value="InterPro"/>
</dbReference>
<evidence type="ECO:0000313" key="9">
    <source>
        <dbReference type="EMBL" id="GJQ09307.1"/>
    </source>
</evidence>
<dbReference type="InterPro" id="IPR041332">
    <property type="entry name" value="Pan3_CK"/>
</dbReference>
<dbReference type="GO" id="GO:0004672">
    <property type="term" value="F:protein kinase activity"/>
    <property type="evidence" value="ECO:0007669"/>
    <property type="project" value="InterPro"/>
</dbReference>
<dbReference type="Pfam" id="PF18101">
    <property type="entry name" value="Pan3_CK"/>
    <property type="match status" value="1"/>
</dbReference>
<dbReference type="PROSITE" id="PS50011">
    <property type="entry name" value="PROTEIN_KINASE_DOM"/>
    <property type="match status" value="1"/>
</dbReference>
<evidence type="ECO:0000259" key="8">
    <source>
        <dbReference type="PROSITE" id="PS50011"/>
    </source>
</evidence>
<dbReference type="EMBL" id="BQMJ01000008">
    <property type="protein sequence ID" value="GJQ09307.1"/>
    <property type="molecule type" value="Genomic_DNA"/>
</dbReference>
<dbReference type="GO" id="GO:0008143">
    <property type="term" value="F:poly(A) binding"/>
    <property type="evidence" value="ECO:0007669"/>
    <property type="project" value="TreeGrafter"/>
</dbReference>
<keyword evidence="6" id="KW-0175">Coiled coil</keyword>
<evidence type="ECO:0000256" key="7">
    <source>
        <dbReference type="SAM" id="MobiDB-lite"/>
    </source>
</evidence>
<dbReference type="Proteomes" id="UP001061958">
    <property type="component" value="Unassembled WGS sequence"/>
</dbReference>
<keyword evidence="4" id="KW-0547">Nucleotide-binding</keyword>
<dbReference type="PANTHER" id="PTHR12272:SF11">
    <property type="entry name" value="PAN2-PAN3 DEADENYLATION COMPLEX SUBUNIT PAN3"/>
    <property type="match status" value="1"/>
</dbReference>